<dbReference type="InterPro" id="IPR036291">
    <property type="entry name" value="NAD(P)-bd_dom_sf"/>
</dbReference>
<keyword evidence="5" id="KW-1185">Reference proteome</keyword>
<dbReference type="PROSITE" id="PS00061">
    <property type="entry name" value="ADH_SHORT"/>
    <property type="match status" value="1"/>
</dbReference>
<sequence length="247" mass="27276">MKIDLSEKVIIITGASSGIGNYLAKKYCEEKCKLVVCYNKNVDEAMKLESYLKNKGCKYMLFRVDIKISREVVIMMGKVVKKFGKIDVLINNAGIILDNTLLEMSDKQWDSVISTNLTGTFICCRECAKIMRTQNFGKIINISSLKGQIGSEFQANYCSSKAGVIGLTKSMAKELCVFGITVNSVCPGFIETNLNMGMETKKERATSESLLDIKNNLDSLSCMLAFLSSNLSNGVTGQVFNVDSRLI</sequence>
<dbReference type="PANTHER" id="PTHR42879">
    <property type="entry name" value="3-OXOACYL-(ACYL-CARRIER-PROTEIN) REDUCTASE"/>
    <property type="match status" value="1"/>
</dbReference>
<evidence type="ECO:0000313" key="4">
    <source>
        <dbReference type="EMBL" id="OEG16952.1"/>
    </source>
</evidence>
<dbReference type="EMBL" id="MIJY01000012">
    <property type="protein sequence ID" value="OEG16952.1"/>
    <property type="molecule type" value="Genomic_DNA"/>
</dbReference>
<dbReference type="PRINTS" id="PR00081">
    <property type="entry name" value="GDHRDH"/>
</dbReference>
<evidence type="ECO:0000256" key="2">
    <source>
        <dbReference type="ARBA" id="ARBA00023002"/>
    </source>
</evidence>
<dbReference type="InterPro" id="IPR002347">
    <property type="entry name" value="SDR_fam"/>
</dbReference>
<accession>A0A1E5GWB0</accession>
<dbReference type="InterPro" id="IPR050259">
    <property type="entry name" value="SDR"/>
</dbReference>
<evidence type="ECO:0008006" key="6">
    <source>
        <dbReference type="Google" id="ProtNLM"/>
    </source>
</evidence>
<evidence type="ECO:0000256" key="3">
    <source>
        <dbReference type="RuleBase" id="RU000363"/>
    </source>
</evidence>
<comment type="caution">
    <text evidence="4">The sequence shown here is derived from an EMBL/GenBank/DDBJ whole genome shotgun (WGS) entry which is preliminary data.</text>
</comment>
<dbReference type="GO" id="GO:0032787">
    <property type="term" value="P:monocarboxylic acid metabolic process"/>
    <property type="evidence" value="ECO:0007669"/>
    <property type="project" value="UniProtKB-ARBA"/>
</dbReference>
<name>A0A1E5GWB0_9ENTE</name>
<comment type="similarity">
    <text evidence="1 3">Belongs to the short-chain dehydrogenases/reductases (SDR) family.</text>
</comment>
<proteinExistence type="inferred from homology"/>
<dbReference type="GO" id="GO:0016491">
    <property type="term" value="F:oxidoreductase activity"/>
    <property type="evidence" value="ECO:0007669"/>
    <property type="project" value="UniProtKB-KW"/>
</dbReference>
<dbReference type="FunFam" id="3.40.50.720:FF:000173">
    <property type="entry name" value="3-oxoacyl-[acyl-carrier protein] reductase"/>
    <property type="match status" value="1"/>
</dbReference>
<dbReference type="InterPro" id="IPR020904">
    <property type="entry name" value="Sc_DH/Rdtase_CS"/>
</dbReference>
<dbReference type="PRINTS" id="PR00080">
    <property type="entry name" value="SDRFAMILY"/>
</dbReference>
<reference evidence="5" key="1">
    <citation type="submission" date="2016-09" db="EMBL/GenBank/DDBJ databases">
        <authorList>
            <person name="Gulvik C.A."/>
        </authorList>
    </citation>
    <scope>NUCLEOTIDE SEQUENCE [LARGE SCALE GENOMIC DNA]</scope>
    <source>
        <strain evidence="5">LMG 8895</strain>
    </source>
</reference>
<keyword evidence="2" id="KW-0560">Oxidoreductase</keyword>
<dbReference type="Proteomes" id="UP000095094">
    <property type="component" value="Unassembled WGS sequence"/>
</dbReference>
<dbReference type="AlphaFoldDB" id="A0A1E5GWB0"/>
<evidence type="ECO:0000256" key="1">
    <source>
        <dbReference type="ARBA" id="ARBA00006484"/>
    </source>
</evidence>
<dbReference type="SUPFAM" id="SSF51735">
    <property type="entry name" value="NAD(P)-binding Rossmann-fold domains"/>
    <property type="match status" value="1"/>
</dbReference>
<dbReference type="Pfam" id="PF00106">
    <property type="entry name" value="adh_short"/>
    <property type="match status" value="1"/>
</dbReference>
<organism evidence="4 5">
    <name type="scientific">Enterococcus termitis</name>
    <dbReference type="NCBI Taxonomy" id="332950"/>
    <lineage>
        <taxon>Bacteria</taxon>
        <taxon>Bacillati</taxon>
        <taxon>Bacillota</taxon>
        <taxon>Bacilli</taxon>
        <taxon>Lactobacillales</taxon>
        <taxon>Enterococcaceae</taxon>
        <taxon>Enterococcus</taxon>
    </lineage>
</organism>
<dbReference type="PANTHER" id="PTHR42879:SF2">
    <property type="entry name" value="3-OXOACYL-[ACYL-CARRIER-PROTEIN] REDUCTASE FABG"/>
    <property type="match status" value="1"/>
</dbReference>
<gene>
    <name evidence="4" type="ORF">BCR25_03845</name>
</gene>
<evidence type="ECO:0000313" key="5">
    <source>
        <dbReference type="Proteomes" id="UP000095094"/>
    </source>
</evidence>
<protein>
    <recommendedName>
        <fullName evidence="6">3-oxoacyl-ACP reductase</fullName>
    </recommendedName>
</protein>
<dbReference type="Gene3D" id="3.40.50.720">
    <property type="entry name" value="NAD(P)-binding Rossmann-like Domain"/>
    <property type="match status" value="1"/>
</dbReference>
<dbReference type="RefSeq" id="WP_069663346.1">
    <property type="nucleotide sequence ID" value="NZ_MIJY01000012.1"/>
</dbReference>